<dbReference type="EMBL" id="GL636505">
    <property type="protein sequence ID" value="EFW14592.1"/>
    <property type="molecule type" value="Genomic_DNA"/>
</dbReference>
<keyword evidence="2" id="KW-0812">Transmembrane</keyword>
<evidence type="ECO:0000313" key="4">
    <source>
        <dbReference type="EMBL" id="EFW14592.1"/>
    </source>
</evidence>
<reference evidence="5" key="1">
    <citation type="journal article" date="2010" name="Genome Res.">
        <title>Population genomic sequencing of Coccidioides fungi reveals recent hybridization and transposon control.</title>
        <authorList>
            <person name="Neafsey D.E."/>
            <person name="Barker B.M."/>
            <person name="Sharpton T.J."/>
            <person name="Stajich J.E."/>
            <person name="Park D.J."/>
            <person name="Whiston E."/>
            <person name="Hung C.-Y."/>
            <person name="McMahan C."/>
            <person name="White J."/>
            <person name="Sykes S."/>
            <person name="Heiman D."/>
            <person name="Young S."/>
            <person name="Zeng Q."/>
            <person name="Abouelleil A."/>
            <person name="Aftuck L."/>
            <person name="Bessette D."/>
            <person name="Brown A."/>
            <person name="FitzGerald M."/>
            <person name="Lui A."/>
            <person name="Macdonald J.P."/>
            <person name="Priest M."/>
            <person name="Orbach M.J."/>
            <person name="Galgiani J.N."/>
            <person name="Kirkland T.N."/>
            <person name="Cole G.T."/>
            <person name="Birren B.W."/>
            <person name="Henn M.R."/>
            <person name="Taylor J.W."/>
            <person name="Rounsley S.D."/>
        </authorList>
    </citation>
    <scope>NUCLEOTIDE SEQUENCE [LARGE SCALE GENOMIC DNA]</scope>
    <source>
        <strain evidence="5">RMSCC 757 / Silveira</strain>
    </source>
</reference>
<feature type="region of interest" description="Disordered" evidence="1">
    <location>
        <begin position="37"/>
        <end position="75"/>
    </location>
</feature>
<keyword evidence="3" id="KW-0732">Signal</keyword>
<reference evidence="5" key="2">
    <citation type="submission" date="2010-03" db="EMBL/GenBank/DDBJ databases">
        <title>The genome sequence of Coccidioides posadasii strain Silveira.</title>
        <authorList>
            <consortium name="The Broad Institute Genome Sequencing Center for Infectious Disease"/>
            <person name="Neafsey D."/>
            <person name="Orbach M."/>
            <person name="Henn M.R."/>
            <person name="Cole G.T."/>
            <person name="Galgiani J."/>
            <person name="Gardner M.J."/>
            <person name="Kirkland T.N."/>
            <person name="Taylor J.W."/>
            <person name="Young S.K."/>
            <person name="Zeng Q."/>
            <person name="Koehrsen M."/>
            <person name="Alvarado L."/>
            <person name="Berlin A."/>
            <person name="Borenstein D."/>
            <person name="Chapman S.B."/>
            <person name="Chen Z."/>
            <person name="Engels R."/>
            <person name="Freedman E."/>
            <person name="Gellesch M."/>
            <person name="Goldberg J."/>
            <person name="Griggs A."/>
            <person name="Gujja S."/>
            <person name="Heilman E."/>
            <person name="Heiman D."/>
            <person name="Howarth C."/>
            <person name="Jen D."/>
            <person name="Larson L."/>
            <person name="Mehta T."/>
            <person name="Neiman D."/>
            <person name="Park D."/>
            <person name="Pearson M."/>
            <person name="Richards J."/>
            <person name="Roberts A."/>
            <person name="Saif S."/>
            <person name="Shea T."/>
            <person name="Shenoy N."/>
            <person name="Sisk P."/>
            <person name="Stolte C."/>
            <person name="Sykes S."/>
            <person name="Walk T."/>
            <person name="White J."/>
            <person name="Yandava C."/>
            <person name="Haas B."/>
            <person name="Nusbaum C."/>
            <person name="Birren B."/>
        </authorList>
    </citation>
    <scope>NUCLEOTIDE SEQUENCE [LARGE SCALE GENOMIC DNA]</scope>
    <source>
        <strain evidence="5">RMSCC 757 / Silveira</strain>
    </source>
</reference>
<protein>
    <submittedName>
        <fullName evidence="4">Uncharacterized protein</fullName>
    </submittedName>
</protein>
<evidence type="ECO:0000256" key="1">
    <source>
        <dbReference type="SAM" id="MobiDB-lite"/>
    </source>
</evidence>
<name>E9DGA1_COCPS</name>
<keyword evidence="2" id="KW-1133">Transmembrane helix</keyword>
<proteinExistence type="predicted"/>
<accession>E9DGA1</accession>
<feature type="signal peptide" evidence="3">
    <location>
        <begin position="1"/>
        <end position="32"/>
    </location>
</feature>
<feature type="compositionally biased region" description="Polar residues" evidence="1">
    <location>
        <begin position="46"/>
        <end position="63"/>
    </location>
</feature>
<feature type="compositionally biased region" description="Low complexity" evidence="1">
    <location>
        <begin position="64"/>
        <end position="75"/>
    </location>
</feature>
<dbReference type="VEuPathDB" id="FungiDB:CPSG_08850"/>
<evidence type="ECO:0000256" key="2">
    <source>
        <dbReference type="SAM" id="Phobius"/>
    </source>
</evidence>
<keyword evidence="5" id="KW-1185">Reference proteome</keyword>
<organism evidence="5">
    <name type="scientific">Coccidioides posadasii (strain RMSCC 757 / Silveira)</name>
    <name type="common">Valley fever fungus</name>
    <dbReference type="NCBI Taxonomy" id="443226"/>
    <lineage>
        <taxon>Eukaryota</taxon>
        <taxon>Fungi</taxon>
        <taxon>Dikarya</taxon>
        <taxon>Ascomycota</taxon>
        <taxon>Pezizomycotina</taxon>
        <taxon>Eurotiomycetes</taxon>
        <taxon>Eurotiomycetidae</taxon>
        <taxon>Onygenales</taxon>
        <taxon>Onygenaceae</taxon>
        <taxon>Coccidioides</taxon>
    </lineage>
</organism>
<feature type="chain" id="PRO_5003237477" evidence="3">
    <location>
        <begin position="33"/>
        <end position="214"/>
    </location>
</feature>
<evidence type="ECO:0000256" key="3">
    <source>
        <dbReference type="SAM" id="SignalP"/>
    </source>
</evidence>
<sequence length="214" mass="23385">MPCSRSIFSAHPPRSLSSLSLSLSVCILCVSAASRPAATRGFPGTRSRSARQSGPASPARTTKTLLPSTPHTHSLSPSLLSVANWIGCSFGYITRCHPRQGTDVSPHAILRSARSLLSPLSHAVFSLSVRPGYGSIRLVGYLVAGTLFPVLLLSSSFFFFFLSFGRRPTNHDQLHKTPLVRHTYIIPMSSHDNHHTRRAAINQSRSRRDCWLVG</sequence>
<dbReference type="AlphaFoldDB" id="E9DGA1"/>
<gene>
    <name evidence="4" type="ORF">CPSG_08850</name>
</gene>
<feature type="transmembrane region" description="Helical" evidence="2">
    <location>
        <begin position="138"/>
        <end position="162"/>
    </location>
</feature>
<dbReference type="Proteomes" id="UP000002497">
    <property type="component" value="Unassembled WGS sequence"/>
</dbReference>
<evidence type="ECO:0000313" key="5">
    <source>
        <dbReference type="Proteomes" id="UP000002497"/>
    </source>
</evidence>
<dbReference type="HOGENOM" id="CLU_1288796_0_0_1"/>
<keyword evidence="2" id="KW-0472">Membrane</keyword>